<evidence type="ECO:0000256" key="1">
    <source>
        <dbReference type="SAM" id="SignalP"/>
    </source>
</evidence>
<dbReference type="Pfam" id="PF18721">
    <property type="entry name" value="CxC6"/>
    <property type="match status" value="1"/>
</dbReference>
<proteinExistence type="predicted"/>
<reference evidence="4 5" key="1">
    <citation type="journal article" date="2016" name="Mol. Biol. Evol.">
        <title>Comparative Genomics of Early-Diverging Mushroom-Forming Fungi Provides Insights into the Origins of Lignocellulose Decay Capabilities.</title>
        <authorList>
            <person name="Nagy L.G."/>
            <person name="Riley R."/>
            <person name="Tritt A."/>
            <person name="Adam C."/>
            <person name="Daum C."/>
            <person name="Floudas D."/>
            <person name="Sun H."/>
            <person name="Yadav J.S."/>
            <person name="Pangilinan J."/>
            <person name="Larsson K.H."/>
            <person name="Matsuura K."/>
            <person name="Barry K."/>
            <person name="Labutti K."/>
            <person name="Kuo R."/>
            <person name="Ohm R.A."/>
            <person name="Bhattacharya S.S."/>
            <person name="Shirouzu T."/>
            <person name="Yoshinaga Y."/>
            <person name="Martin F.M."/>
            <person name="Grigoriev I.V."/>
            <person name="Hibbett D.S."/>
        </authorList>
    </citation>
    <scope>NUCLEOTIDE SEQUENCE [LARGE SCALE GENOMIC DNA]</scope>
    <source>
        <strain evidence="4 5">TUFC12733</strain>
    </source>
</reference>
<dbReference type="InterPro" id="IPR041539">
    <property type="entry name" value="CxC5"/>
</dbReference>
<keyword evidence="1" id="KW-0732">Signal</keyword>
<feature type="non-terminal residue" evidence="4">
    <location>
        <position position="561"/>
    </location>
</feature>
<feature type="non-terminal residue" evidence="4">
    <location>
        <position position="1"/>
    </location>
</feature>
<name>A0A167MH37_CALVF</name>
<protein>
    <recommendedName>
        <fullName evidence="6">CxC5 like cysteine cluster associated with KDZ domain-containing protein</fullName>
    </recommendedName>
</protein>
<evidence type="ECO:0000313" key="4">
    <source>
        <dbReference type="EMBL" id="KZO96702.1"/>
    </source>
</evidence>
<evidence type="ECO:0000259" key="3">
    <source>
        <dbReference type="Pfam" id="PF18721"/>
    </source>
</evidence>
<accession>A0A167MH37</accession>
<gene>
    <name evidence="4" type="ORF">CALVIDRAFT_471553</name>
</gene>
<feature type="signal peptide" evidence="1">
    <location>
        <begin position="1"/>
        <end position="18"/>
    </location>
</feature>
<dbReference type="STRING" id="1330018.A0A167MH37"/>
<evidence type="ECO:0000259" key="2">
    <source>
        <dbReference type="Pfam" id="PF18718"/>
    </source>
</evidence>
<dbReference type="EMBL" id="KV417283">
    <property type="protein sequence ID" value="KZO96702.1"/>
    <property type="molecule type" value="Genomic_DNA"/>
</dbReference>
<dbReference type="Pfam" id="PF18718">
    <property type="entry name" value="CxC5"/>
    <property type="match status" value="1"/>
</dbReference>
<sequence>APGLLPGSVLVMLSNALSLPEVTIEAMWQVFSPALWQPGHLGHEQTPQLFFPPVRSCTQDSCPNKPSLGDARRHPASLFTLDRGIVPVYISSLRCPVCHSTYHLNYCRQKASDGTHIRAYYPGRPQVLQVETHVLVHKAVAKLFRAQALHSHASALSIARIYITALSYTEEQPGTAWQPTTLRGAYVWDTFYLDALLHHHDEQGTTLELLEHLENKLPGSFTQTDRLTLALQQRNEFMAGPGQEYYAHACEGCLRVTEQNGTSTYIHAAITDGVSVGRPCCGQHNCHEPLPTTQARFCKTHHNLTEVCAIRDCQHPVESGTLTCNHPDHVLAEESYRESGKSMPKLAPLSNDLESLAQLSLGTLQTCDGKTDQGNRKLKGRFGRSYTHNEQLIVRPCGVIVARATFYGAESISSVADMLRAVFPTPQSVPGILFYDNNCHLRRHLQAAPSNHFKAMGQPVDVFHFKSKHSENDEYCGQHCNPLLFPEIYDAKTKTWFFNSSAAEQTNAWFNGYHSIVHDMVGPRYDFFLDEMIKERNRFTVANLEKEGKHPYLVPRDWLLS</sequence>
<feature type="chain" id="PRO_5007890297" description="CxC5 like cysteine cluster associated with KDZ domain-containing protein" evidence="1">
    <location>
        <begin position="19"/>
        <end position="561"/>
    </location>
</feature>
<dbReference type="AlphaFoldDB" id="A0A167MH37"/>
<evidence type="ECO:0008006" key="6">
    <source>
        <dbReference type="Google" id="ProtNLM"/>
    </source>
</evidence>
<organism evidence="4 5">
    <name type="scientific">Calocera viscosa (strain TUFC12733)</name>
    <dbReference type="NCBI Taxonomy" id="1330018"/>
    <lineage>
        <taxon>Eukaryota</taxon>
        <taxon>Fungi</taxon>
        <taxon>Dikarya</taxon>
        <taxon>Basidiomycota</taxon>
        <taxon>Agaricomycotina</taxon>
        <taxon>Dacrymycetes</taxon>
        <taxon>Dacrymycetales</taxon>
        <taxon>Dacrymycetaceae</taxon>
        <taxon>Calocera</taxon>
    </lineage>
</organism>
<dbReference type="Proteomes" id="UP000076738">
    <property type="component" value="Unassembled WGS sequence"/>
</dbReference>
<feature type="domain" description="CxC6 like cysteine cluster associated with KDZ" evidence="3">
    <location>
        <begin position="270"/>
        <end position="331"/>
    </location>
</feature>
<dbReference type="InterPro" id="IPR040898">
    <property type="entry name" value="CxC6"/>
</dbReference>
<feature type="domain" description="CxC5 like cysteine cluster associated with KDZ" evidence="2">
    <location>
        <begin position="47"/>
        <end position="164"/>
    </location>
</feature>
<evidence type="ECO:0000313" key="5">
    <source>
        <dbReference type="Proteomes" id="UP000076738"/>
    </source>
</evidence>
<dbReference type="OrthoDB" id="2501483at2759"/>
<keyword evidence="5" id="KW-1185">Reference proteome</keyword>